<dbReference type="PANTHER" id="PTHR34543:SF1">
    <property type="entry name" value="PROTEIN ABA DEFICIENT 4, CHLOROPLASTIC"/>
    <property type="match status" value="1"/>
</dbReference>
<evidence type="ECO:0000313" key="2">
    <source>
        <dbReference type="EMBL" id="GAA1538331.1"/>
    </source>
</evidence>
<dbReference type="PANTHER" id="PTHR34543">
    <property type="entry name" value="PROTEIN ABA DEFICIENT 4, CHLOROPLASTIC"/>
    <property type="match status" value="1"/>
</dbReference>
<protein>
    <submittedName>
        <fullName evidence="2">ABA4-like family protein</fullName>
    </submittedName>
</protein>
<reference evidence="2 3" key="1">
    <citation type="journal article" date="2019" name="Int. J. Syst. Evol. Microbiol.">
        <title>The Global Catalogue of Microorganisms (GCM) 10K type strain sequencing project: providing services to taxonomists for standard genome sequencing and annotation.</title>
        <authorList>
            <consortium name="The Broad Institute Genomics Platform"/>
            <consortium name="The Broad Institute Genome Sequencing Center for Infectious Disease"/>
            <person name="Wu L."/>
            <person name="Ma J."/>
        </authorList>
    </citation>
    <scope>NUCLEOTIDE SEQUENCE [LARGE SCALE GENOMIC DNA]</scope>
    <source>
        <strain evidence="2 3">JCM 15933</strain>
    </source>
</reference>
<keyword evidence="3" id="KW-1185">Reference proteome</keyword>
<organism evidence="2 3">
    <name type="scientific">Dactylosporangium maewongense</name>
    <dbReference type="NCBI Taxonomy" id="634393"/>
    <lineage>
        <taxon>Bacteria</taxon>
        <taxon>Bacillati</taxon>
        <taxon>Actinomycetota</taxon>
        <taxon>Actinomycetes</taxon>
        <taxon>Micromonosporales</taxon>
        <taxon>Micromonosporaceae</taxon>
        <taxon>Dactylosporangium</taxon>
    </lineage>
</organism>
<evidence type="ECO:0000256" key="1">
    <source>
        <dbReference type="SAM" id="Phobius"/>
    </source>
</evidence>
<feature type="transmembrane region" description="Helical" evidence="1">
    <location>
        <begin position="6"/>
        <end position="24"/>
    </location>
</feature>
<comment type="caution">
    <text evidence="2">The sequence shown here is derived from an EMBL/GenBank/DDBJ whole genome shotgun (WGS) entry which is preliminary data.</text>
</comment>
<keyword evidence="1" id="KW-1133">Transmembrane helix</keyword>
<dbReference type="InterPro" id="IPR025461">
    <property type="entry name" value="ABA4-like"/>
</dbReference>
<keyword evidence="1" id="KW-0472">Membrane</keyword>
<keyword evidence="1" id="KW-0812">Transmembrane</keyword>
<accession>A0ABN2BCM6</accession>
<sequence length="159" mass="17706">MADTLFQLAFLVVAPFWVLMIFAPGWRWSERIAGSVFIALPALVVWAFAIAPVLPEFAAEMLNPDLARVRSLFADDDVVAAVWAQVLAWDLLVGRWIYLDSRERRVHPLIMAPLLVLTILLSPIGLPLYLALRLPLTRRPVTPGAGPARRDEDVLTRGA</sequence>
<dbReference type="EMBL" id="BAAAQD010000014">
    <property type="protein sequence ID" value="GAA1538331.1"/>
    <property type="molecule type" value="Genomic_DNA"/>
</dbReference>
<gene>
    <name evidence="2" type="ORF">GCM10009827_066830</name>
</gene>
<feature type="transmembrane region" description="Helical" evidence="1">
    <location>
        <begin position="36"/>
        <end position="58"/>
    </location>
</feature>
<proteinExistence type="predicted"/>
<evidence type="ECO:0000313" key="3">
    <source>
        <dbReference type="Proteomes" id="UP001501470"/>
    </source>
</evidence>
<dbReference type="RefSeq" id="WP_344506287.1">
    <property type="nucleotide sequence ID" value="NZ_BAAAQD010000014.1"/>
</dbReference>
<name>A0ABN2BCM6_9ACTN</name>
<feature type="transmembrane region" description="Helical" evidence="1">
    <location>
        <begin position="110"/>
        <end position="132"/>
    </location>
</feature>
<dbReference type="Pfam" id="PF14108">
    <property type="entry name" value="ABA4-like"/>
    <property type="match status" value="1"/>
</dbReference>
<dbReference type="Proteomes" id="UP001501470">
    <property type="component" value="Unassembled WGS sequence"/>
</dbReference>